<keyword evidence="3" id="KW-1185">Reference proteome</keyword>
<keyword evidence="1" id="KW-0732">Signal</keyword>
<organism evidence="2 3">
    <name type="scientific">Plenodomus tracheiphilus IPT5</name>
    <dbReference type="NCBI Taxonomy" id="1408161"/>
    <lineage>
        <taxon>Eukaryota</taxon>
        <taxon>Fungi</taxon>
        <taxon>Dikarya</taxon>
        <taxon>Ascomycota</taxon>
        <taxon>Pezizomycotina</taxon>
        <taxon>Dothideomycetes</taxon>
        <taxon>Pleosporomycetidae</taxon>
        <taxon>Pleosporales</taxon>
        <taxon>Pleosporineae</taxon>
        <taxon>Leptosphaeriaceae</taxon>
        <taxon>Plenodomus</taxon>
    </lineage>
</organism>
<dbReference type="EMBL" id="MU006300">
    <property type="protein sequence ID" value="KAF2852129.1"/>
    <property type="molecule type" value="Genomic_DNA"/>
</dbReference>
<reference evidence="2" key="1">
    <citation type="submission" date="2020-01" db="EMBL/GenBank/DDBJ databases">
        <authorList>
            <consortium name="DOE Joint Genome Institute"/>
            <person name="Haridas S."/>
            <person name="Albert R."/>
            <person name="Binder M."/>
            <person name="Bloem J."/>
            <person name="Labutti K."/>
            <person name="Salamov A."/>
            <person name="Andreopoulos B."/>
            <person name="Baker S.E."/>
            <person name="Barry K."/>
            <person name="Bills G."/>
            <person name="Bluhm B.H."/>
            <person name="Cannon C."/>
            <person name="Castanera R."/>
            <person name="Culley D.E."/>
            <person name="Daum C."/>
            <person name="Ezra D."/>
            <person name="Gonzalez J.B."/>
            <person name="Henrissat B."/>
            <person name="Kuo A."/>
            <person name="Liang C."/>
            <person name="Lipzen A."/>
            <person name="Lutzoni F."/>
            <person name="Magnuson J."/>
            <person name="Mondo S."/>
            <person name="Nolan M."/>
            <person name="Ohm R."/>
            <person name="Pangilinan J."/>
            <person name="Park H.-J."/>
            <person name="Ramirez L."/>
            <person name="Alfaro M."/>
            <person name="Sun H."/>
            <person name="Tritt A."/>
            <person name="Yoshinaga Y."/>
            <person name="Zwiers L.-H."/>
            <person name="Turgeon B.G."/>
            <person name="Goodwin S.B."/>
            <person name="Spatafora J.W."/>
            <person name="Crous P.W."/>
            <person name="Grigoriev I.V."/>
        </authorList>
    </citation>
    <scope>NUCLEOTIDE SEQUENCE</scope>
    <source>
        <strain evidence="2">IPT5</strain>
    </source>
</reference>
<gene>
    <name evidence="2" type="ORF">T440DRAFT_467369</name>
</gene>
<dbReference type="Proteomes" id="UP000799423">
    <property type="component" value="Unassembled WGS sequence"/>
</dbReference>
<feature type="chain" id="PRO_5025575100" evidence="1">
    <location>
        <begin position="20"/>
        <end position="126"/>
    </location>
</feature>
<feature type="signal peptide" evidence="1">
    <location>
        <begin position="1"/>
        <end position="19"/>
    </location>
</feature>
<evidence type="ECO:0000313" key="2">
    <source>
        <dbReference type="EMBL" id="KAF2852129.1"/>
    </source>
</evidence>
<name>A0A6A7BCP1_9PLEO</name>
<evidence type="ECO:0000256" key="1">
    <source>
        <dbReference type="SAM" id="SignalP"/>
    </source>
</evidence>
<protein>
    <submittedName>
        <fullName evidence="2">Uncharacterized protein</fullName>
    </submittedName>
</protein>
<accession>A0A6A7BCP1</accession>
<dbReference type="OrthoDB" id="3762105at2759"/>
<dbReference type="AlphaFoldDB" id="A0A6A7BCP1"/>
<proteinExistence type="predicted"/>
<sequence>MHFTAFFSTLISAAAIVQAAPSNDLIPRQIIPFNIALLSDNFCNTRYSTSFPNNGTACQVLSQPAVGAFATSTLPAGCTILTYPNPTCSGTNVVSVPRDMSCFSFGNKLKITSLKVSGTCPGFQQS</sequence>
<evidence type="ECO:0000313" key="3">
    <source>
        <dbReference type="Proteomes" id="UP000799423"/>
    </source>
</evidence>